<accession>A0A7V3ZSU2</accession>
<feature type="domain" description="PatA-like N-terminal" evidence="2">
    <location>
        <begin position="4"/>
        <end position="103"/>
    </location>
</feature>
<comment type="caution">
    <text evidence="3">The sequence shown here is derived from an EMBL/GenBank/DDBJ whole genome shotgun (WGS) entry which is preliminary data.</text>
</comment>
<dbReference type="PANTHER" id="PTHR36304">
    <property type="entry name" value="DOMAIN GTPASE-ACTIVATING PROTEIN, PUTATIVE-RELATED-RELATED"/>
    <property type="match status" value="1"/>
</dbReference>
<gene>
    <name evidence="3" type="ORF">ENU72_01845</name>
</gene>
<dbReference type="InterPro" id="IPR025497">
    <property type="entry name" value="PatA-like_N"/>
</dbReference>
<dbReference type="AlphaFoldDB" id="A0A7V3ZSU2"/>
<dbReference type="EMBL" id="DTDP01000081">
    <property type="protein sequence ID" value="HGK53751.1"/>
    <property type="molecule type" value="Genomic_DNA"/>
</dbReference>
<dbReference type="Pfam" id="PF14332">
    <property type="entry name" value="DUF4388"/>
    <property type="match status" value="1"/>
</dbReference>
<feature type="region of interest" description="Disordered" evidence="1">
    <location>
        <begin position="182"/>
        <end position="206"/>
    </location>
</feature>
<feature type="compositionally biased region" description="Basic and acidic residues" evidence="1">
    <location>
        <begin position="182"/>
        <end position="196"/>
    </location>
</feature>
<proteinExistence type="predicted"/>
<name>A0A7V3ZSU2_UNCW3</name>
<sequence>MTLRGNLKDFELGDLLQLLHMSLKNGALKISSPMGEGVIYVENGIIRHVELGEEEGEIAMAKIMQWKEGTFEFLKDVKSQKNTINLPIPNLLLEIARKIDEWKVIEKVVPSMDAIFEIEPNPDTDVEEIELRQNEWKILSRIDGKKSVREVAEYLNMEPFETAKIFYGLATSGLIRLKQKPVEEKKEKKEEEKEGKGFMGFFKKKK</sequence>
<evidence type="ECO:0000256" key="1">
    <source>
        <dbReference type="SAM" id="MobiDB-lite"/>
    </source>
</evidence>
<evidence type="ECO:0000259" key="2">
    <source>
        <dbReference type="Pfam" id="PF14332"/>
    </source>
</evidence>
<evidence type="ECO:0000313" key="3">
    <source>
        <dbReference type="EMBL" id="HGK53751.1"/>
    </source>
</evidence>
<dbReference type="PANTHER" id="PTHR36304:SF4">
    <property type="entry name" value="DUF4388 DOMAIN-CONTAINING PROTEIN"/>
    <property type="match status" value="1"/>
</dbReference>
<protein>
    <submittedName>
        <fullName evidence="3">DUF4388 domain-containing protein</fullName>
    </submittedName>
</protein>
<reference evidence="3" key="1">
    <citation type="journal article" date="2020" name="mSystems">
        <title>Genome- and Community-Level Interaction Insights into Carbon Utilization and Element Cycling Functions of Hydrothermarchaeota in Hydrothermal Sediment.</title>
        <authorList>
            <person name="Zhou Z."/>
            <person name="Liu Y."/>
            <person name="Xu W."/>
            <person name="Pan J."/>
            <person name="Luo Z.H."/>
            <person name="Li M."/>
        </authorList>
    </citation>
    <scope>NUCLEOTIDE SEQUENCE [LARGE SCALE GENOMIC DNA]</scope>
    <source>
        <strain evidence="3">SpSt-695</strain>
    </source>
</reference>
<organism evidence="3">
    <name type="scientific">candidate division WOR-3 bacterium</name>
    <dbReference type="NCBI Taxonomy" id="2052148"/>
    <lineage>
        <taxon>Bacteria</taxon>
        <taxon>Bacteria division WOR-3</taxon>
    </lineage>
</organism>